<dbReference type="Gene3D" id="3.40.190.10">
    <property type="entry name" value="Periplasmic binding protein-like II"/>
    <property type="match status" value="1"/>
</dbReference>
<evidence type="ECO:0000256" key="1">
    <source>
        <dbReference type="ARBA" id="ARBA00006987"/>
    </source>
</evidence>
<dbReference type="Gene3D" id="3.40.190.150">
    <property type="entry name" value="Bordetella uptake gene, domain 1"/>
    <property type="match status" value="1"/>
</dbReference>
<keyword evidence="2" id="KW-0675">Receptor</keyword>
<dbReference type="Pfam" id="PF03401">
    <property type="entry name" value="TctC"/>
    <property type="match status" value="1"/>
</dbReference>
<gene>
    <name evidence="2" type="ORF">L602_000500000040</name>
</gene>
<sequence length="327" mass="35499">MAVHQPRRPRIATLAVWLPAAVLAVPAVAYAEFPDKTVRIVVPYSAGGGTDIVARKLAERLTPRLKQTVVVENKPGANGIIGTDMVAKSAPDGHTYVLVVNTHLLNPILYKKMPYDTFEDLIGVTMVAKSPLVFVTQSTLPVKNAIEFARHVKASPGKYSYGSSENMTRLVGAMYNQHQKLDMVNVAYKGGAPLMTDVVGGVTTVGVTSVLTAKPFITSGRLRPIAVTGAERTPALPDVPTMIESGMKDFEVYTSYSLYAPAKTPKAALERMQKEVHAVVMAPDMKEILAEQAATPVAQSVDQFNAEVKKDFLLWQRLAREVNLQAE</sequence>
<evidence type="ECO:0000313" key="2">
    <source>
        <dbReference type="EMBL" id="TWG80358.1"/>
    </source>
</evidence>
<dbReference type="PANTHER" id="PTHR42928">
    <property type="entry name" value="TRICARBOXYLATE-BINDING PROTEIN"/>
    <property type="match status" value="1"/>
</dbReference>
<organism evidence="2 3">
    <name type="scientific">Cupriavidus gilardii J11</name>
    <dbReference type="NCBI Taxonomy" id="936133"/>
    <lineage>
        <taxon>Bacteria</taxon>
        <taxon>Pseudomonadati</taxon>
        <taxon>Pseudomonadota</taxon>
        <taxon>Betaproteobacteria</taxon>
        <taxon>Burkholderiales</taxon>
        <taxon>Burkholderiaceae</taxon>
        <taxon>Cupriavidus</taxon>
    </lineage>
</organism>
<reference evidence="2 3" key="1">
    <citation type="submission" date="2019-07" db="EMBL/GenBank/DDBJ databases">
        <title>Genome sequencing of lignin-degrading bacterial isolates.</title>
        <authorList>
            <person name="Gladden J."/>
        </authorList>
    </citation>
    <scope>NUCLEOTIDE SEQUENCE [LARGE SCALE GENOMIC DNA]</scope>
    <source>
        <strain evidence="2 3">J11</strain>
    </source>
</reference>
<dbReference type="InterPro" id="IPR005064">
    <property type="entry name" value="BUG"/>
</dbReference>
<dbReference type="Proteomes" id="UP000318141">
    <property type="component" value="Unassembled WGS sequence"/>
</dbReference>
<dbReference type="PIRSF" id="PIRSF017082">
    <property type="entry name" value="YflP"/>
    <property type="match status" value="1"/>
</dbReference>
<dbReference type="CDD" id="cd13578">
    <property type="entry name" value="PBP2_Bug27"/>
    <property type="match status" value="1"/>
</dbReference>
<dbReference type="AlphaFoldDB" id="A0A562B5P6"/>
<dbReference type="OrthoDB" id="8627412at2"/>
<comment type="caution">
    <text evidence="2">The sequence shown here is derived from an EMBL/GenBank/DDBJ whole genome shotgun (WGS) entry which is preliminary data.</text>
</comment>
<dbReference type="PANTHER" id="PTHR42928:SF5">
    <property type="entry name" value="BLR1237 PROTEIN"/>
    <property type="match status" value="1"/>
</dbReference>
<keyword evidence="3" id="KW-1185">Reference proteome</keyword>
<comment type="similarity">
    <text evidence="1">Belongs to the UPF0065 (bug) family.</text>
</comment>
<protein>
    <submittedName>
        <fullName evidence="2">Tripartite-type tricarboxylate transporter receptor subunit TctC</fullName>
    </submittedName>
</protein>
<dbReference type="EMBL" id="VLJN01000045">
    <property type="protein sequence ID" value="TWG80358.1"/>
    <property type="molecule type" value="Genomic_DNA"/>
</dbReference>
<accession>A0A562B5P6</accession>
<dbReference type="InterPro" id="IPR042100">
    <property type="entry name" value="Bug_dom1"/>
</dbReference>
<evidence type="ECO:0000313" key="3">
    <source>
        <dbReference type="Proteomes" id="UP000318141"/>
    </source>
</evidence>
<proteinExistence type="inferred from homology"/>
<name>A0A562B5P6_9BURK</name>